<evidence type="ECO:0000256" key="1">
    <source>
        <dbReference type="SAM" id="MobiDB-lite"/>
    </source>
</evidence>
<name>A0A8T0S2Y8_PANVG</name>
<protein>
    <recommendedName>
        <fullName evidence="2">Ubiquitin-like domain-containing protein</fullName>
    </recommendedName>
</protein>
<reference evidence="3" key="1">
    <citation type="submission" date="2020-05" db="EMBL/GenBank/DDBJ databases">
        <title>WGS assembly of Panicum virgatum.</title>
        <authorList>
            <person name="Lovell J.T."/>
            <person name="Jenkins J."/>
            <person name="Shu S."/>
            <person name="Juenger T.E."/>
            <person name="Schmutz J."/>
        </authorList>
    </citation>
    <scope>NUCLEOTIDE SEQUENCE</scope>
    <source>
        <strain evidence="3">AP13</strain>
    </source>
</reference>
<keyword evidence="4" id="KW-1185">Reference proteome</keyword>
<accession>A0A8T0S2Y8</accession>
<evidence type="ECO:0000259" key="2">
    <source>
        <dbReference type="PROSITE" id="PS50053"/>
    </source>
</evidence>
<proteinExistence type="predicted"/>
<dbReference type="SUPFAM" id="SSF54236">
    <property type="entry name" value="Ubiquitin-like"/>
    <property type="match status" value="1"/>
</dbReference>
<evidence type="ECO:0000313" key="3">
    <source>
        <dbReference type="EMBL" id="KAG2593011.1"/>
    </source>
</evidence>
<dbReference type="InterPro" id="IPR029071">
    <property type="entry name" value="Ubiquitin-like_domsf"/>
</dbReference>
<dbReference type="Gene3D" id="3.10.20.90">
    <property type="entry name" value="Phosphatidylinositol 3-kinase Catalytic Subunit, Chain A, domain 1"/>
    <property type="match status" value="1"/>
</dbReference>
<feature type="compositionally biased region" description="Low complexity" evidence="1">
    <location>
        <begin position="77"/>
        <end position="88"/>
    </location>
</feature>
<dbReference type="InterPro" id="IPR000626">
    <property type="entry name" value="Ubiquitin-like_dom"/>
</dbReference>
<dbReference type="Pfam" id="PF11976">
    <property type="entry name" value="Rad60-SLD"/>
    <property type="match status" value="1"/>
</dbReference>
<dbReference type="EMBL" id="CM029046">
    <property type="protein sequence ID" value="KAG2593011.1"/>
    <property type="molecule type" value="Genomic_DNA"/>
</dbReference>
<feature type="domain" description="Ubiquitin-like" evidence="2">
    <location>
        <begin position="111"/>
        <end position="187"/>
    </location>
</feature>
<feature type="compositionally biased region" description="Basic and acidic residues" evidence="1">
    <location>
        <begin position="48"/>
        <end position="57"/>
    </location>
</feature>
<dbReference type="Proteomes" id="UP000823388">
    <property type="component" value="Chromosome 5N"/>
</dbReference>
<dbReference type="PROSITE" id="PS50053">
    <property type="entry name" value="UBIQUITIN_2"/>
    <property type="match status" value="1"/>
</dbReference>
<evidence type="ECO:0000313" key="4">
    <source>
        <dbReference type="Proteomes" id="UP000823388"/>
    </source>
</evidence>
<organism evidence="3 4">
    <name type="scientific">Panicum virgatum</name>
    <name type="common">Blackwell switchgrass</name>
    <dbReference type="NCBI Taxonomy" id="38727"/>
    <lineage>
        <taxon>Eukaryota</taxon>
        <taxon>Viridiplantae</taxon>
        <taxon>Streptophyta</taxon>
        <taxon>Embryophyta</taxon>
        <taxon>Tracheophyta</taxon>
        <taxon>Spermatophyta</taxon>
        <taxon>Magnoliopsida</taxon>
        <taxon>Liliopsida</taxon>
        <taxon>Poales</taxon>
        <taxon>Poaceae</taxon>
        <taxon>PACMAD clade</taxon>
        <taxon>Panicoideae</taxon>
        <taxon>Panicodae</taxon>
        <taxon>Paniceae</taxon>
        <taxon>Panicinae</taxon>
        <taxon>Panicum</taxon>
        <taxon>Panicum sect. Hiantes</taxon>
    </lineage>
</organism>
<gene>
    <name evidence="3" type="ORF">PVAP13_5NG632002</name>
</gene>
<feature type="region of interest" description="Disordered" evidence="1">
    <location>
        <begin position="1"/>
        <end position="99"/>
    </location>
</feature>
<dbReference type="PANTHER" id="PTHR10562">
    <property type="entry name" value="SMALL UBIQUITIN-RELATED MODIFIER"/>
    <property type="match status" value="1"/>
</dbReference>
<sequence length="199" mass="21259">MSTTSPAKLGHGAEKEERGTGMTPVRVGRRAAETEERGKGTTPVRVGRRAETEERGKGTTPVKLGRGTEEEEEEVRGTGTTPAKVARQIEVEEEERPVKVKAEAGGDGSFINITVRSQTAADASFRVRRDVKLERLVSTYCGKHSLDPKAVVFLDSSGRQIRAAQTPDEVGLDDGDTIEVLLHQVGGTGAPLHASQSSA</sequence>
<dbReference type="InterPro" id="IPR022617">
    <property type="entry name" value="Rad60/SUMO-like_dom"/>
</dbReference>
<feature type="compositionally biased region" description="Basic and acidic residues" evidence="1">
    <location>
        <begin position="30"/>
        <end position="39"/>
    </location>
</feature>
<comment type="caution">
    <text evidence="3">The sequence shown here is derived from an EMBL/GenBank/DDBJ whole genome shotgun (WGS) entry which is preliminary data.</text>
</comment>
<dbReference type="AlphaFoldDB" id="A0A8T0S2Y8"/>